<organism evidence="2 3">
    <name type="scientific">Artemisia annua</name>
    <name type="common">Sweet wormwood</name>
    <dbReference type="NCBI Taxonomy" id="35608"/>
    <lineage>
        <taxon>Eukaryota</taxon>
        <taxon>Viridiplantae</taxon>
        <taxon>Streptophyta</taxon>
        <taxon>Embryophyta</taxon>
        <taxon>Tracheophyta</taxon>
        <taxon>Spermatophyta</taxon>
        <taxon>Magnoliopsida</taxon>
        <taxon>eudicotyledons</taxon>
        <taxon>Gunneridae</taxon>
        <taxon>Pentapetalae</taxon>
        <taxon>asterids</taxon>
        <taxon>campanulids</taxon>
        <taxon>Asterales</taxon>
        <taxon>Asteraceae</taxon>
        <taxon>Asteroideae</taxon>
        <taxon>Anthemideae</taxon>
        <taxon>Artemisiinae</taxon>
        <taxon>Artemisia</taxon>
    </lineage>
</organism>
<dbReference type="EMBL" id="PKPP01009153">
    <property type="protein sequence ID" value="PWA48936.1"/>
    <property type="molecule type" value="Genomic_DNA"/>
</dbReference>
<accession>A0A2U1LIW3</accession>
<reference evidence="2 3" key="1">
    <citation type="journal article" date="2018" name="Mol. Plant">
        <title>The genome of Artemisia annua provides insight into the evolution of Asteraceae family and artemisinin biosynthesis.</title>
        <authorList>
            <person name="Shen Q."/>
            <person name="Zhang L."/>
            <person name="Liao Z."/>
            <person name="Wang S."/>
            <person name="Yan T."/>
            <person name="Shi P."/>
            <person name="Liu M."/>
            <person name="Fu X."/>
            <person name="Pan Q."/>
            <person name="Wang Y."/>
            <person name="Lv Z."/>
            <person name="Lu X."/>
            <person name="Zhang F."/>
            <person name="Jiang W."/>
            <person name="Ma Y."/>
            <person name="Chen M."/>
            <person name="Hao X."/>
            <person name="Li L."/>
            <person name="Tang Y."/>
            <person name="Lv G."/>
            <person name="Zhou Y."/>
            <person name="Sun X."/>
            <person name="Brodelius P.E."/>
            <person name="Rose J.K.C."/>
            <person name="Tang K."/>
        </authorList>
    </citation>
    <scope>NUCLEOTIDE SEQUENCE [LARGE SCALE GENOMIC DNA]</scope>
    <source>
        <strain evidence="3">cv. Huhao1</strain>
        <tissue evidence="2">Leaf</tissue>
    </source>
</reference>
<dbReference type="GO" id="GO:0005875">
    <property type="term" value="C:microtubule associated complex"/>
    <property type="evidence" value="ECO:0007669"/>
    <property type="project" value="TreeGrafter"/>
</dbReference>
<proteinExistence type="predicted"/>
<dbReference type="PANTHER" id="PTHR35728:SF1">
    <property type="entry name" value="MICROTUBULE-BINDING PROTEIN TANGLED-RELATED"/>
    <property type="match status" value="1"/>
</dbReference>
<sequence>MVARTPPKIKKKMVAPLDPNQIRETVNKVEKCMARLQELQYITGGTKVISGVNLSPRSTRGYLKASLRCKQESLRIRSANGQRSPNGKLPTQIGEWKRMSLPAMLLGETVGEILQASQFARKIVEAVETKPVNITTLDDPRTPLTDSRRHSRLKPETAELNVRRKREKQIIRTDQNSPLLQRAKSRINFKVTGSPPKKETEKENCHFLANRVSPKHRPWARKTVIFPNPLFNLSPNAKNQQFNRTKSPVIPRTRPTTPHKFLIKTPPPKSKASAASTSSAVKFQVKIRSPIVSVSPTRPKKAMSPPRRVSPPKKVSVSPPRRVSPPKKVSVTPLKRVSPPKKVSTAAKLRRSFSPSRLASRLVSPLKSRKSSVQRSSMDGGNGGGAMMMNMMSGLKQRPMSTTTLMSMSARRV</sequence>
<dbReference type="STRING" id="35608.A0A2U1LIW3"/>
<dbReference type="InterPro" id="IPR044709">
    <property type="entry name" value="TAN1"/>
</dbReference>
<dbReference type="PANTHER" id="PTHR35728">
    <property type="entry name" value="MICROTUBULE-BINDING PROTEIN TANGLED-RELATED"/>
    <property type="match status" value="1"/>
</dbReference>
<evidence type="ECO:0000313" key="3">
    <source>
        <dbReference type="Proteomes" id="UP000245207"/>
    </source>
</evidence>
<feature type="compositionally biased region" description="Low complexity" evidence="1">
    <location>
        <begin position="304"/>
        <end position="331"/>
    </location>
</feature>
<comment type="caution">
    <text evidence="2">The sequence shown here is derived from an EMBL/GenBank/DDBJ whole genome shotgun (WGS) entry which is preliminary data.</text>
</comment>
<dbReference type="OrthoDB" id="1939732at2759"/>
<protein>
    <recommendedName>
        <fullName evidence="4">Microtubule-binding protein TANGLED</fullName>
    </recommendedName>
</protein>
<keyword evidence="3" id="KW-1185">Reference proteome</keyword>
<dbReference type="GO" id="GO:0009574">
    <property type="term" value="C:preprophase band"/>
    <property type="evidence" value="ECO:0007669"/>
    <property type="project" value="TreeGrafter"/>
</dbReference>
<feature type="region of interest" description="Disordered" evidence="1">
    <location>
        <begin position="236"/>
        <end position="277"/>
    </location>
</feature>
<feature type="compositionally biased region" description="Polar residues" evidence="1">
    <location>
        <begin position="236"/>
        <end position="246"/>
    </location>
</feature>
<evidence type="ECO:0000256" key="1">
    <source>
        <dbReference type="SAM" id="MobiDB-lite"/>
    </source>
</evidence>
<dbReference type="GO" id="GO:0000911">
    <property type="term" value="P:cytokinesis by cell plate formation"/>
    <property type="evidence" value="ECO:0007669"/>
    <property type="project" value="TreeGrafter"/>
</dbReference>
<feature type="region of interest" description="Disordered" evidence="1">
    <location>
        <begin position="292"/>
        <end position="385"/>
    </location>
</feature>
<dbReference type="AlphaFoldDB" id="A0A2U1LIW3"/>
<evidence type="ECO:0000313" key="2">
    <source>
        <dbReference type="EMBL" id="PWA48936.1"/>
    </source>
</evidence>
<evidence type="ECO:0008006" key="4">
    <source>
        <dbReference type="Google" id="ProtNLM"/>
    </source>
</evidence>
<dbReference type="GO" id="GO:0008017">
    <property type="term" value="F:microtubule binding"/>
    <property type="evidence" value="ECO:0007669"/>
    <property type="project" value="InterPro"/>
</dbReference>
<gene>
    <name evidence="2" type="ORF">CTI12_AA352960</name>
</gene>
<dbReference type="Proteomes" id="UP000245207">
    <property type="component" value="Unassembled WGS sequence"/>
</dbReference>
<name>A0A2U1LIW3_ARTAN</name>
<dbReference type="GO" id="GO:2000694">
    <property type="term" value="P:regulation of phragmoplast microtubule organization"/>
    <property type="evidence" value="ECO:0007669"/>
    <property type="project" value="InterPro"/>
</dbReference>